<comment type="caution">
    <text evidence="3">The sequence shown here is derived from an EMBL/GenBank/DDBJ whole genome shotgun (WGS) entry which is preliminary data.</text>
</comment>
<organism evidence="3 4">
    <name type="scientific">Agrocybe pediades</name>
    <dbReference type="NCBI Taxonomy" id="84607"/>
    <lineage>
        <taxon>Eukaryota</taxon>
        <taxon>Fungi</taxon>
        <taxon>Dikarya</taxon>
        <taxon>Basidiomycota</taxon>
        <taxon>Agaricomycotina</taxon>
        <taxon>Agaricomycetes</taxon>
        <taxon>Agaricomycetidae</taxon>
        <taxon>Agaricales</taxon>
        <taxon>Agaricineae</taxon>
        <taxon>Strophariaceae</taxon>
        <taxon>Agrocybe</taxon>
    </lineage>
</organism>
<feature type="domain" description="Ndc10" evidence="2">
    <location>
        <begin position="313"/>
        <end position="613"/>
    </location>
</feature>
<proteinExistence type="predicted"/>
<reference evidence="3 4" key="1">
    <citation type="submission" date="2019-12" db="EMBL/GenBank/DDBJ databases">
        <authorList>
            <person name="Floudas D."/>
            <person name="Bentzer J."/>
            <person name="Ahren D."/>
            <person name="Johansson T."/>
            <person name="Persson P."/>
            <person name="Tunlid A."/>
        </authorList>
    </citation>
    <scope>NUCLEOTIDE SEQUENCE [LARGE SCALE GENOMIC DNA]</scope>
    <source>
        <strain evidence="3 4">CBS 102.39</strain>
    </source>
</reference>
<gene>
    <name evidence="3" type="ORF">D9613_011981</name>
</gene>
<evidence type="ECO:0000256" key="1">
    <source>
        <dbReference type="SAM" id="MobiDB-lite"/>
    </source>
</evidence>
<feature type="region of interest" description="Disordered" evidence="1">
    <location>
        <begin position="1"/>
        <end position="28"/>
    </location>
</feature>
<accession>A0A8H4VHU5</accession>
<dbReference type="AlphaFoldDB" id="A0A8H4VHU5"/>
<dbReference type="InterPro" id="IPR031872">
    <property type="entry name" value="NDC10_II"/>
</dbReference>
<name>A0A8H4VHU5_9AGAR</name>
<evidence type="ECO:0000313" key="4">
    <source>
        <dbReference type="Proteomes" id="UP000521872"/>
    </source>
</evidence>
<dbReference type="InterPro" id="IPR038279">
    <property type="entry name" value="Ndc10_dom2_sf"/>
</dbReference>
<keyword evidence="4" id="KW-1185">Reference proteome</keyword>
<sequence>MEKTKHSPSKGRYDFLSQPGSRPATTYGCKKVPVGNSINLQYSPATTKKIFPSSSSQQSGTAPILFTMNVNESGHAPDIPTVPFNLPTIQTSTAGSSALLGCTTVTPMDSLVQETHQQRVLLQDAMISDKGTQIAYSRHLENYEKWWHLDQARCIEEAKAAMIGVDDAELSSLAPLPVHPICATKVAAFLEHETTRPKKSTAERSESKASCLGASSIKQIVSALEHYRWQWQHEPAYQNVAESQKPLRDDIRIKTYEKSMKASELQQIERMTQMKAEGMAHDSFQSSEELSKASMSFLINPKGPGSSRLSTALRNRCMLLLPTTLATRGDNTRSILLSNLSLRDIPLYDVSATAKVPALVVFSNQGKENSSGRIDEHAGFRHSMVENCAVGSLAFHLFGLIHLTGFKPSFAPDFNDTSQIGAREWYNIHLFHGKDDPYGPMTYQNHRKQVNTMKKDNDLKHKKVTHDGRVYAVMQAGLMGASVESRMALGLWMEAEGGSFKSCYDCGLPVDAMLGVAGFNAQRQSSYFLACNFLEPPKELLQQIFPWVEEEQAALQQRIDEYGLSRAKDNTLTSFLSLLLFLRRVLLQDSAVLYSKHPELSIFQVAPFNTTQFREFSATASSVMAQAETKVQLQLQNLPQDMADIMRASLMKSAMHKEEMRRSNELLHAKMYEQMEVIRDFTAATVLRGAYGKKRKVLEAMLSVSPSISSDAPNTRCRFNESCSSSNSDIEVQVHAALPAVPTPLPSDVSAPVSSPAQLLPSSDPSDLCTQTQDICQRVISATGNIYNGEIFPMSDADAANLKSAQHVAIQKLEDMFSFEKLAKHHFEWVDGDWLPIFDSFWTPPDKSVASVKDFWIENWIGKNG</sequence>
<protein>
    <recommendedName>
        <fullName evidence="2">Ndc10 domain-containing protein</fullName>
    </recommendedName>
</protein>
<dbReference type="Pfam" id="PF16787">
    <property type="entry name" value="NDC10_II"/>
    <property type="match status" value="1"/>
</dbReference>
<dbReference type="Gene3D" id="1.10.443.20">
    <property type="entry name" value="Centromere DNA-binding protein complex CBF3 subunit, domain 2"/>
    <property type="match status" value="1"/>
</dbReference>
<dbReference type="GO" id="GO:0003677">
    <property type="term" value="F:DNA binding"/>
    <property type="evidence" value="ECO:0007669"/>
    <property type="project" value="InterPro"/>
</dbReference>
<dbReference type="EMBL" id="JAACJL010000060">
    <property type="protein sequence ID" value="KAF4609718.1"/>
    <property type="molecule type" value="Genomic_DNA"/>
</dbReference>
<evidence type="ECO:0000313" key="3">
    <source>
        <dbReference type="EMBL" id="KAF4609718.1"/>
    </source>
</evidence>
<dbReference type="Proteomes" id="UP000521872">
    <property type="component" value="Unassembled WGS sequence"/>
</dbReference>
<evidence type="ECO:0000259" key="2">
    <source>
        <dbReference type="Pfam" id="PF16787"/>
    </source>
</evidence>